<evidence type="ECO:0000313" key="2">
    <source>
        <dbReference type="EMBL" id="PNT43208.1"/>
    </source>
</evidence>
<dbReference type="Proteomes" id="UP000006729">
    <property type="component" value="Chromosome 3"/>
</dbReference>
<proteinExistence type="predicted"/>
<feature type="transmembrane region" description="Helical" evidence="1">
    <location>
        <begin position="25"/>
        <end position="45"/>
    </location>
</feature>
<name>A0A2K2B0A8_POPTR</name>
<dbReference type="InParanoid" id="A0A2K2B0A8"/>
<feature type="transmembrane region" description="Helical" evidence="1">
    <location>
        <begin position="57"/>
        <end position="74"/>
    </location>
</feature>
<sequence length="75" mass="8620">MSNYNFIDEKFGDQISEDLKLPSCWFFMSMLALLCSCLLFLSASNLRTASHLSRTKIIRLQWTMVILVLCVLVVT</sequence>
<dbReference type="AlphaFoldDB" id="A0A2K2B0A8"/>
<organism evidence="2 3">
    <name type="scientific">Populus trichocarpa</name>
    <name type="common">Western balsam poplar</name>
    <name type="synonym">Populus balsamifera subsp. trichocarpa</name>
    <dbReference type="NCBI Taxonomy" id="3694"/>
    <lineage>
        <taxon>Eukaryota</taxon>
        <taxon>Viridiplantae</taxon>
        <taxon>Streptophyta</taxon>
        <taxon>Embryophyta</taxon>
        <taxon>Tracheophyta</taxon>
        <taxon>Spermatophyta</taxon>
        <taxon>Magnoliopsida</taxon>
        <taxon>eudicotyledons</taxon>
        <taxon>Gunneridae</taxon>
        <taxon>Pentapetalae</taxon>
        <taxon>rosids</taxon>
        <taxon>fabids</taxon>
        <taxon>Malpighiales</taxon>
        <taxon>Salicaceae</taxon>
        <taxon>Saliceae</taxon>
        <taxon>Populus</taxon>
    </lineage>
</organism>
<protein>
    <submittedName>
        <fullName evidence="2">Uncharacterized protein</fullName>
    </submittedName>
</protein>
<gene>
    <name evidence="2" type="ORF">POPTR_003G021200</name>
</gene>
<dbReference type="EMBL" id="CM009292">
    <property type="protein sequence ID" value="PNT43208.1"/>
    <property type="molecule type" value="Genomic_DNA"/>
</dbReference>
<keyword evidence="3" id="KW-1185">Reference proteome</keyword>
<keyword evidence="1" id="KW-0812">Transmembrane</keyword>
<evidence type="ECO:0000313" key="3">
    <source>
        <dbReference type="Proteomes" id="UP000006729"/>
    </source>
</evidence>
<keyword evidence="1" id="KW-1133">Transmembrane helix</keyword>
<keyword evidence="1" id="KW-0472">Membrane</keyword>
<accession>A0A2K2B0A8</accession>
<evidence type="ECO:0000256" key="1">
    <source>
        <dbReference type="SAM" id="Phobius"/>
    </source>
</evidence>
<reference evidence="2 3" key="1">
    <citation type="journal article" date="2006" name="Science">
        <title>The genome of black cottonwood, Populus trichocarpa (Torr. &amp; Gray).</title>
        <authorList>
            <person name="Tuskan G.A."/>
            <person name="Difazio S."/>
            <person name="Jansson S."/>
            <person name="Bohlmann J."/>
            <person name="Grigoriev I."/>
            <person name="Hellsten U."/>
            <person name="Putnam N."/>
            <person name="Ralph S."/>
            <person name="Rombauts S."/>
            <person name="Salamov A."/>
            <person name="Schein J."/>
            <person name="Sterck L."/>
            <person name="Aerts A."/>
            <person name="Bhalerao R.R."/>
            <person name="Bhalerao R.P."/>
            <person name="Blaudez D."/>
            <person name="Boerjan W."/>
            <person name="Brun A."/>
            <person name="Brunner A."/>
            <person name="Busov V."/>
            <person name="Campbell M."/>
            <person name="Carlson J."/>
            <person name="Chalot M."/>
            <person name="Chapman J."/>
            <person name="Chen G.L."/>
            <person name="Cooper D."/>
            <person name="Coutinho P.M."/>
            <person name="Couturier J."/>
            <person name="Covert S."/>
            <person name="Cronk Q."/>
            <person name="Cunningham R."/>
            <person name="Davis J."/>
            <person name="Degroeve S."/>
            <person name="Dejardin A."/>
            <person name="Depamphilis C."/>
            <person name="Detter J."/>
            <person name="Dirks B."/>
            <person name="Dubchak I."/>
            <person name="Duplessis S."/>
            <person name="Ehlting J."/>
            <person name="Ellis B."/>
            <person name="Gendler K."/>
            <person name="Goodstein D."/>
            <person name="Gribskov M."/>
            <person name="Grimwood J."/>
            <person name="Groover A."/>
            <person name="Gunter L."/>
            <person name="Hamberger B."/>
            <person name="Heinze B."/>
            <person name="Helariutta Y."/>
            <person name="Henrissat B."/>
            <person name="Holligan D."/>
            <person name="Holt R."/>
            <person name="Huang W."/>
            <person name="Islam-Faridi N."/>
            <person name="Jones S."/>
            <person name="Jones-Rhoades M."/>
            <person name="Jorgensen R."/>
            <person name="Joshi C."/>
            <person name="Kangasjarvi J."/>
            <person name="Karlsson J."/>
            <person name="Kelleher C."/>
            <person name="Kirkpatrick R."/>
            <person name="Kirst M."/>
            <person name="Kohler A."/>
            <person name="Kalluri U."/>
            <person name="Larimer F."/>
            <person name="Leebens-Mack J."/>
            <person name="Leple J.C."/>
            <person name="Locascio P."/>
            <person name="Lou Y."/>
            <person name="Lucas S."/>
            <person name="Martin F."/>
            <person name="Montanini B."/>
            <person name="Napoli C."/>
            <person name="Nelson D.R."/>
            <person name="Nelson C."/>
            <person name="Nieminen K."/>
            <person name="Nilsson O."/>
            <person name="Pereda V."/>
            <person name="Peter G."/>
            <person name="Philippe R."/>
            <person name="Pilate G."/>
            <person name="Poliakov A."/>
            <person name="Razumovskaya J."/>
            <person name="Richardson P."/>
            <person name="Rinaldi C."/>
            <person name="Ritland K."/>
            <person name="Rouze P."/>
            <person name="Ryaboy D."/>
            <person name="Schmutz J."/>
            <person name="Schrader J."/>
            <person name="Segerman B."/>
            <person name="Shin H."/>
            <person name="Siddiqui A."/>
            <person name="Sterky F."/>
            <person name="Terry A."/>
            <person name="Tsai C.J."/>
            <person name="Uberbacher E."/>
            <person name="Unneberg P."/>
            <person name="Vahala J."/>
            <person name="Wall K."/>
            <person name="Wessler S."/>
            <person name="Yang G."/>
            <person name="Yin T."/>
            <person name="Douglas C."/>
            <person name="Marra M."/>
            <person name="Sandberg G."/>
            <person name="Van de Peer Y."/>
            <person name="Rokhsar D."/>
        </authorList>
    </citation>
    <scope>NUCLEOTIDE SEQUENCE [LARGE SCALE GENOMIC DNA]</scope>
    <source>
        <strain evidence="3">cv. Nisqually</strain>
    </source>
</reference>